<dbReference type="Pfam" id="PF13244">
    <property type="entry name" value="MbhD"/>
    <property type="match status" value="1"/>
</dbReference>
<keyword evidence="3" id="KW-1003">Cell membrane</keyword>
<evidence type="ECO:0000256" key="7">
    <source>
        <dbReference type="SAM" id="Phobius"/>
    </source>
</evidence>
<keyword evidence="11" id="KW-1185">Reference proteome</keyword>
<name>A0A343TIH6_9EURY</name>
<accession>A0A343TIH6</accession>
<dbReference type="PANTHER" id="PTHR43373:SF1">
    <property type="entry name" value="NA(+)_H(+) ANTIPORTER SUBUNIT A"/>
    <property type="match status" value="1"/>
</dbReference>
<evidence type="ECO:0000259" key="9">
    <source>
        <dbReference type="Pfam" id="PF20501"/>
    </source>
</evidence>
<comment type="subcellular location">
    <subcellularLocation>
        <location evidence="1">Cell membrane</location>
        <topology evidence="1">Multi-pass membrane protein</topology>
    </subcellularLocation>
</comment>
<dbReference type="Pfam" id="PF20501">
    <property type="entry name" value="MbhE"/>
    <property type="match status" value="1"/>
</dbReference>
<dbReference type="OrthoDB" id="99605at2157"/>
<evidence type="ECO:0000256" key="5">
    <source>
        <dbReference type="ARBA" id="ARBA00022989"/>
    </source>
</evidence>
<proteinExistence type="predicted"/>
<feature type="domain" description="MrpA C-terminal/MbhD" evidence="8">
    <location>
        <begin position="10"/>
        <end position="74"/>
    </location>
</feature>
<evidence type="ECO:0000259" key="8">
    <source>
        <dbReference type="Pfam" id="PF13244"/>
    </source>
</evidence>
<evidence type="ECO:0000256" key="3">
    <source>
        <dbReference type="ARBA" id="ARBA00022475"/>
    </source>
</evidence>
<feature type="transmembrane region" description="Helical" evidence="7">
    <location>
        <begin position="6"/>
        <end position="22"/>
    </location>
</feature>
<feature type="transmembrane region" description="Helical" evidence="7">
    <location>
        <begin position="94"/>
        <end position="114"/>
    </location>
</feature>
<dbReference type="RefSeq" id="WP_119816595.1">
    <property type="nucleotide sequence ID" value="NZ_CP025066.1"/>
</dbReference>
<keyword evidence="5 7" id="KW-1133">Transmembrane helix</keyword>
<feature type="transmembrane region" description="Helical" evidence="7">
    <location>
        <begin position="52"/>
        <end position="73"/>
    </location>
</feature>
<evidence type="ECO:0000256" key="2">
    <source>
        <dbReference type="ARBA" id="ARBA00022448"/>
    </source>
</evidence>
<dbReference type="InterPro" id="IPR050616">
    <property type="entry name" value="CPA3_Na-H_Antiporter_A"/>
</dbReference>
<evidence type="ECO:0000256" key="1">
    <source>
        <dbReference type="ARBA" id="ARBA00004651"/>
    </source>
</evidence>
<reference evidence="11" key="1">
    <citation type="submission" date="2017-11" db="EMBL/GenBank/DDBJ databases">
        <title>Phenotypic and genomic properties of facultatively anaerobic sulfur-reducing natronoarchaea from hypersaline soda lakes.</title>
        <authorList>
            <person name="Sorokin D.Y."/>
            <person name="Kublanov I.V."/>
            <person name="Roman P."/>
            <person name="Sinninghe Damste J.S."/>
            <person name="Golyshin P.N."/>
            <person name="Rojo D."/>
            <person name="Ciordia S."/>
            <person name="Mena M.D.C."/>
            <person name="Ferrer M."/>
            <person name="Messina E."/>
            <person name="Smedile F."/>
            <person name="La Spada G."/>
            <person name="La Cono V."/>
            <person name="Yakimov M.M."/>
        </authorList>
    </citation>
    <scope>NUCLEOTIDE SEQUENCE [LARGE SCALE GENOMIC DNA]</scope>
    <source>
        <strain evidence="11">AArc-Sl</strain>
    </source>
</reference>
<dbReference type="Gene3D" id="1.20.120.1200">
    <property type="entry name" value="NADH-ubiquinone/plastoquinone oxidoreductase chain 6, subunit NuoJ"/>
    <property type="match status" value="1"/>
</dbReference>
<gene>
    <name evidence="10" type="primary">mrpB2</name>
    <name evidence="10" type="ORF">AArcSl_1266</name>
</gene>
<dbReference type="PANTHER" id="PTHR43373">
    <property type="entry name" value="NA(+)/H(+) ANTIPORTER SUBUNIT"/>
    <property type="match status" value="1"/>
</dbReference>
<feature type="transmembrane region" description="Helical" evidence="7">
    <location>
        <begin position="167"/>
        <end position="184"/>
    </location>
</feature>
<dbReference type="GO" id="GO:0005886">
    <property type="term" value="C:plasma membrane"/>
    <property type="evidence" value="ECO:0007669"/>
    <property type="project" value="UniProtKB-SubCell"/>
</dbReference>
<evidence type="ECO:0000313" key="10">
    <source>
        <dbReference type="EMBL" id="AUX08898.1"/>
    </source>
</evidence>
<dbReference type="InterPro" id="IPR046806">
    <property type="entry name" value="MrpA_C/MbhE"/>
</dbReference>
<dbReference type="AlphaFoldDB" id="A0A343TIH6"/>
<feature type="transmembrane region" description="Helical" evidence="7">
    <location>
        <begin position="29"/>
        <end position="46"/>
    </location>
</feature>
<dbReference type="NCBIfam" id="NF009159">
    <property type="entry name" value="PRK12504.1"/>
    <property type="match status" value="1"/>
</dbReference>
<evidence type="ECO:0000256" key="6">
    <source>
        <dbReference type="ARBA" id="ARBA00023136"/>
    </source>
</evidence>
<keyword evidence="6 7" id="KW-0472">Membrane</keyword>
<feature type="domain" description="MrpA C-terminal/MbhE" evidence="9">
    <location>
        <begin position="139"/>
        <end position="186"/>
    </location>
</feature>
<dbReference type="InterPro" id="IPR025383">
    <property type="entry name" value="MrpA_C/MbhD"/>
</dbReference>
<evidence type="ECO:0000313" key="11">
    <source>
        <dbReference type="Proteomes" id="UP000263012"/>
    </source>
</evidence>
<dbReference type="EMBL" id="CP025066">
    <property type="protein sequence ID" value="AUX08898.1"/>
    <property type="molecule type" value="Genomic_DNA"/>
</dbReference>
<protein>
    <submittedName>
        <fullName evidence="10">Multicomponent Na+:H+ antiporter subunit B</fullName>
    </submittedName>
</protein>
<evidence type="ECO:0000256" key="4">
    <source>
        <dbReference type="ARBA" id="ARBA00022692"/>
    </source>
</evidence>
<organism evidence="10 11">
    <name type="scientific">Halalkaliarchaeum desulfuricum</name>
    <dbReference type="NCBI Taxonomy" id="2055893"/>
    <lineage>
        <taxon>Archaea</taxon>
        <taxon>Methanobacteriati</taxon>
        <taxon>Methanobacteriota</taxon>
        <taxon>Stenosarchaea group</taxon>
        <taxon>Halobacteria</taxon>
        <taxon>Halobacteriales</taxon>
        <taxon>Haloferacaceae</taxon>
        <taxon>Halalkaliarchaeum</taxon>
    </lineage>
</organism>
<dbReference type="Proteomes" id="UP000263012">
    <property type="component" value="Chromosome"/>
</dbReference>
<sequence>MILVELVLVVFVFLTAVLVALLEDIVGAIATFAVFSLGLGLLWVLLAAPDVALAEAAVGGGILSVLYVLAVILTSRGVPAADREEAGLFRSINFRALAVIVALAVPLLIAINGLPDVGDPTAPAVSETYPDGSLTPYGYYVGHTLEETGLSNAVAAVLVVYRGLDTFGEAVVVFTAAVGVLIVLEREVLT</sequence>
<keyword evidence="4 7" id="KW-0812">Transmembrane</keyword>
<keyword evidence="2" id="KW-0813">Transport</keyword>
<dbReference type="KEGG" id="hdf:AArcSl_1266"/>
<dbReference type="GeneID" id="37877614"/>
<dbReference type="InterPro" id="IPR042106">
    <property type="entry name" value="Nuo/plastoQ_OxRdtase_6_NuoJ"/>
</dbReference>